<evidence type="ECO:0000256" key="6">
    <source>
        <dbReference type="ARBA" id="ARBA00022989"/>
    </source>
</evidence>
<dbReference type="InterPro" id="IPR032362">
    <property type="entry name" value="Ferlin_C"/>
</dbReference>
<feature type="domain" description="C2" evidence="11">
    <location>
        <begin position="1027"/>
        <end position="1155"/>
    </location>
</feature>
<dbReference type="OrthoDB" id="6497339at2759"/>
<keyword evidence="7 10" id="KW-0472">Membrane</keyword>
<dbReference type="PROSITE" id="PS50004">
    <property type="entry name" value="C2"/>
    <property type="match status" value="6"/>
</dbReference>
<evidence type="ECO:0000256" key="7">
    <source>
        <dbReference type="ARBA" id="ARBA00023136"/>
    </source>
</evidence>
<dbReference type="Pfam" id="PF16165">
    <property type="entry name" value="Ferlin_C"/>
    <property type="match status" value="1"/>
</dbReference>
<dbReference type="InterPro" id="IPR037721">
    <property type="entry name" value="Ferlin"/>
</dbReference>
<evidence type="ECO:0000256" key="4">
    <source>
        <dbReference type="ARBA" id="ARBA00022737"/>
    </source>
</evidence>
<feature type="compositionally biased region" description="Low complexity" evidence="9">
    <location>
        <begin position="125"/>
        <end position="136"/>
    </location>
</feature>
<dbReference type="InterPro" id="IPR037725">
    <property type="entry name" value="C2F_Ferlin"/>
</dbReference>
<keyword evidence="6 10" id="KW-1133">Transmembrane helix</keyword>
<dbReference type="GO" id="GO:0046872">
    <property type="term" value="F:metal ion binding"/>
    <property type="evidence" value="ECO:0007669"/>
    <property type="project" value="UniProtKB-KW"/>
</dbReference>
<reference evidence="13" key="2">
    <citation type="submission" date="2018-11" db="EMBL/GenBank/DDBJ databases">
        <title>Trombidioid mite genomics.</title>
        <authorList>
            <person name="Dong X."/>
        </authorList>
    </citation>
    <scope>NUCLEOTIDE SEQUENCE</scope>
    <source>
        <strain evidence="13">UoL-WK</strain>
    </source>
</reference>
<dbReference type="InterPro" id="IPR037720">
    <property type="entry name" value="C2B_Ferlin"/>
</dbReference>
<feature type="transmembrane region" description="Helical" evidence="10">
    <location>
        <begin position="1794"/>
        <end position="1814"/>
    </location>
</feature>
<keyword evidence="3" id="KW-0479">Metal-binding</keyword>
<evidence type="ECO:0000256" key="3">
    <source>
        <dbReference type="ARBA" id="ARBA00022723"/>
    </source>
</evidence>
<dbReference type="GO" id="GO:0016020">
    <property type="term" value="C:membrane"/>
    <property type="evidence" value="ECO:0007669"/>
    <property type="project" value="UniProtKB-SubCell"/>
</dbReference>
<feature type="coiled-coil region" evidence="8">
    <location>
        <begin position="323"/>
        <end position="350"/>
    </location>
</feature>
<evidence type="ECO:0000256" key="9">
    <source>
        <dbReference type="SAM" id="MobiDB-lite"/>
    </source>
</evidence>
<feature type="domain" description="C2" evidence="11">
    <location>
        <begin position="1304"/>
        <end position="1424"/>
    </location>
</feature>
<dbReference type="InterPro" id="IPR037724">
    <property type="entry name" value="C2E_Ferlin"/>
</dbReference>
<dbReference type="EMBL" id="NCKU01001723">
    <property type="protein sequence ID" value="RWS11399.1"/>
    <property type="molecule type" value="Genomic_DNA"/>
</dbReference>
<evidence type="ECO:0000256" key="8">
    <source>
        <dbReference type="SAM" id="Coils"/>
    </source>
</evidence>
<dbReference type="CDD" id="cd04011">
    <property type="entry name" value="C2B_Ferlin"/>
    <property type="match status" value="1"/>
</dbReference>
<feature type="domain" description="C2" evidence="11">
    <location>
        <begin position="183"/>
        <end position="303"/>
    </location>
</feature>
<dbReference type="SMART" id="SM01202">
    <property type="entry name" value="FerI"/>
    <property type="match status" value="1"/>
</dbReference>
<evidence type="ECO:0000259" key="11">
    <source>
        <dbReference type="PROSITE" id="PS50004"/>
    </source>
</evidence>
<keyword evidence="2 10" id="KW-0812">Transmembrane</keyword>
<keyword evidence="4" id="KW-0677">Repeat</keyword>
<dbReference type="PANTHER" id="PTHR12546">
    <property type="entry name" value="FER-1-LIKE"/>
    <property type="match status" value="1"/>
</dbReference>
<reference evidence="13 14" key="1">
    <citation type="journal article" date="2018" name="Gigascience">
        <title>Genomes of trombidid mites reveal novel predicted allergens and laterally-transferred genes associated with secondary metabolism.</title>
        <authorList>
            <person name="Dong X."/>
            <person name="Chaisiri K."/>
            <person name="Xia D."/>
            <person name="Armstrong S.D."/>
            <person name="Fang Y."/>
            <person name="Donnelly M.J."/>
            <person name="Kadowaki T."/>
            <person name="McGarry J.W."/>
            <person name="Darby A.C."/>
            <person name="Makepeace B.L."/>
        </authorList>
    </citation>
    <scope>NUCLEOTIDE SEQUENCE [LARGE SCALE GENOMIC DNA]</scope>
    <source>
        <strain evidence="13">UoL-WK</strain>
    </source>
</reference>
<comment type="subcellular location">
    <subcellularLocation>
        <location evidence="1">Membrane</location>
        <topology evidence="1">Single-pass membrane protein</topology>
    </subcellularLocation>
</comment>
<feature type="domain" description="C2" evidence="11">
    <location>
        <begin position="1545"/>
        <end position="1692"/>
    </location>
</feature>
<dbReference type="InterPro" id="IPR037722">
    <property type="entry name" value="C2C_Ferlin"/>
</dbReference>
<protein>
    <submittedName>
        <fullName evidence="13">Otoferlin-like protein</fullName>
    </submittedName>
</protein>
<evidence type="ECO:0000256" key="5">
    <source>
        <dbReference type="ARBA" id="ARBA00022837"/>
    </source>
</evidence>
<dbReference type="EMBL" id="NCKU01001730">
    <property type="protein sequence ID" value="RWS11387.1"/>
    <property type="molecule type" value="Genomic_DNA"/>
</dbReference>
<dbReference type="CDD" id="cd04017">
    <property type="entry name" value="C2D_Ferlin"/>
    <property type="match status" value="1"/>
</dbReference>
<evidence type="ECO:0000256" key="1">
    <source>
        <dbReference type="ARBA" id="ARBA00004167"/>
    </source>
</evidence>
<dbReference type="Pfam" id="PF00168">
    <property type="entry name" value="C2"/>
    <property type="match status" value="5"/>
</dbReference>
<dbReference type="CDD" id="cd08374">
    <property type="entry name" value="C2F_Ferlin"/>
    <property type="match status" value="1"/>
</dbReference>
<dbReference type="Pfam" id="PF08150">
    <property type="entry name" value="FerB"/>
    <property type="match status" value="1"/>
</dbReference>
<feature type="compositionally biased region" description="Polar residues" evidence="9">
    <location>
        <begin position="59"/>
        <end position="71"/>
    </location>
</feature>
<keyword evidence="14" id="KW-1185">Reference proteome</keyword>
<dbReference type="InterPro" id="IPR035892">
    <property type="entry name" value="C2_domain_sf"/>
</dbReference>
<dbReference type="Pfam" id="PF08151">
    <property type="entry name" value="FerI"/>
    <property type="match status" value="1"/>
</dbReference>
<feature type="domain" description="C2" evidence="11">
    <location>
        <begin position="345"/>
        <end position="480"/>
    </location>
</feature>
<dbReference type="STRING" id="1965070.A0A3S3P3N4"/>
<keyword evidence="5" id="KW-0106">Calcium</keyword>
<dbReference type="InterPro" id="IPR055072">
    <property type="entry name" value="Ferlin_DSRM"/>
</dbReference>
<evidence type="ECO:0000256" key="10">
    <source>
        <dbReference type="SAM" id="Phobius"/>
    </source>
</evidence>
<dbReference type="SUPFAM" id="SSF49562">
    <property type="entry name" value="C2 domain (Calcium/lipid-binding domain, CaLB)"/>
    <property type="match status" value="6"/>
</dbReference>
<keyword evidence="8" id="KW-0175">Coiled coil</keyword>
<dbReference type="Proteomes" id="UP000285301">
    <property type="component" value="Unassembled WGS sequence"/>
</dbReference>
<gene>
    <name evidence="12" type="ORF">B4U79_03064</name>
    <name evidence="13" type="ORF">B4U79_05026</name>
</gene>
<dbReference type="CDD" id="cd04037">
    <property type="entry name" value="C2E_Ferlin"/>
    <property type="match status" value="1"/>
</dbReference>
<dbReference type="InterPro" id="IPR012561">
    <property type="entry name" value="Ferlin_B-domain"/>
</dbReference>
<name>A0A3S3P3N4_9ACAR</name>
<evidence type="ECO:0000313" key="14">
    <source>
        <dbReference type="Proteomes" id="UP000285301"/>
    </source>
</evidence>
<proteinExistence type="predicted"/>
<evidence type="ECO:0000256" key="2">
    <source>
        <dbReference type="ARBA" id="ARBA00022692"/>
    </source>
</evidence>
<dbReference type="PANTHER" id="PTHR12546:SF60">
    <property type="entry name" value="MISFIRE, ISOFORM F"/>
    <property type="match status" value="1"/>
</dbReference>
<dbReference type="GO" id="GO:0007009">
    <property type="term" value="P:plasma membrane organization"/>
    <property type="evidence" value="ECO:0007669"/>
    <property type="project" value="TreeGrafter"/>
</dbReference>
<feature type="region of interest" description="Disordered" evidence="9">
    <location>
        <begin position="59"/>
        <end position="138"/>
    </location>
</feature>
<dbReference type="Pfam" id="PF22901">
    <property type="entry name" value="dsrm_Ferlin"/>
    <property type="match status" value="1"/>
</dbReference>
<dbReference type="SMART" id="SM01201">
    <property type="entry name" value="FerB"/>
    <property type="match status" value="1"/>
</dbReference>
<dbReference type="InterPro" id="IPR012968">
    <property type="entry name" value="FerIin_dom"/>
</dbReference>
<feature type="compositionally biased region" description="Basic and acidic residues" evidence="9">
    <location>
        <begin position="108"/>
        <end position="123"/>
    </location>
</feature>
<feature type="domain" description="C2" evidence="11">
    <location>
        <begin position="860"/>
        <end position="988"/>
    </location>
</feature>
<dbReference type="SMART" id="SM00239">
    <property type="entry name" value="C2"/>
    <property type="match status" value="6"/>
</dbReference>
<dbReference type="Gene3D" id="2.60.40.150">
    <property type="entry name" value="C2 domain"/>
    <property type="match status" value="5"/>
</dbReference>
<evidence type="ECO:0000313" key="13">
    <source>
        <dbReference type="EMBL" id="RWS11399.1"/>
    </source>
</evidence>
<dbReference type="InterPro" id="IPR037723">
    <property type="entry name" value="C2D_Ferlin"/>
</dbReference>
<organism evidence="13 14">
    <name type="scientific">Dinothrombium tinctorium</name>
    <dbReference type="NCBI Taxonomy" id="1965070"/>
    <lineage>
        <taxon>Eukaryota</taxon>
        <taxon>Metazoa</taxon>
        <taxon>Ecdysozoa</taxon>
        <taxon>Arthropoda</taxon>
        <taxon>Chelicerata</taxon>
        <taxon>Arachnida</taxon>
        <taxon>Acari</taxon>
        <taxon>Acariformes</taxon>
        <taxon>Trombidiformes</taxon>
        <taxon>Prostigmata</taxon>
        <taxon>Anystina</taxon>
        <taxon>Parasitengona</taxon>
        <taxon>Trombidioidea</taxon>
        <taxon>Trombidiidae</taxon>
        <taxon>Dinothrombium</taxon>
    </lineage>
</organism>
<sequence length="1825" mass="206378">MIVIDTYHLSLQNLFNDGSLKAEAVLNHDQIKIKFNLKYTPIDNLKSESQFEDVSISIDESQYNEEQQLIPSKSDEKNEDDEEKAFDVTDNIPVKSSQFPTPSPPKNKAIEVEPPKMVEEKPELSSSQTTQSDSSTVNFDTPALEGYQSPTEPILLLDENEVNQSSQPVEELMPITHHVLVSKIEEPLNTYTAPPKAQAFNVCVKIIEGKQLSGVNIDPIVSVEIGDKKKNTAVQKSTNAPYFNEYFVFTFREPSARLFDKLITITCAHSKSLLQSDEVIGVFKLDIGTVFDQPNHQFVCKWAPLSDPTTGEVKGYIKCDISVVTKEDTKKDAKKESEELAEERNEDDIESNLLLPAGVVERHLVKLVVKVYRADGLPKCDGGVGAALKKAFTSGSKDIINPYVVVSFAGMKGKTNVCKKTCYPVWNEKISFLEMFPPLFKNVKIQVYDSTTGTDEVIATHILPISKISNNGDDGFLPTFGPAFVFLYGAPRDSTDDDYDDLNEGLQEGVAYRGRLLLSISTEIVESVETGKEKVTIESIPPLEDKFLAEEEEYILFGTIFESNMIASKYSDKQISYELSLGDPDDIDGDGVITEADKKALKDYKGISTSFKPVKAYSNQGKDTFYYLPIGEEKPSVFVKSKWFNYKKRLYNSNIIASIAENLEVGLLDVDKMNDCDHEHTAQRLLGVLQRLVQDCSQFKKTLEIENGIKKKTKLDKERVKYCKEVLQSVIEGAKLMQTLVHKSPIDDIADVCFGYAEKLRAIEHDIQNGLPDIIVTMIASGKRVAFAKLSVKDYLYSSNEQEKGKYCGSIRSYFLHSPAKHAFKLRNKIVAYIWLGVSKDKKHFNEGLPRGYRTDFGGENADPPTSIHYQEKHQFQFRGHIFQARSLIGSDSSGLSDPYARIFFNNSCLLTQVVEETLSPTWDELLISTSTILCGNQHDLRNLSHNAIIEIYDKDNVGEDEFIGRAMGNCSLRFANEVYKTPQLEWIEIFKEGETGGQLLANFELIQMTESDNPAEYPKALPEPKKSKESRAVLYPVPQVIRPTLSKYRLCIIFWGVRNLKKVQMMSIDRPRVDIECGGQVLSSTVISNYRKNPNFSKPLKYLDVELPDQDFYCPPINITVVDCRAFGRCALVGTHVIKSVSKFMSNPEDSIIVQVNASEREIPINLTDIAIVNSTVVDGTANHTNAHSETVITIEKEKKEEEDEIDWWARYFATKLKRRGSNTNTSNGEHASLVELKQAKIPVQQMFAIYNCELEKIHKYDDGTKGLKTFELHRGKQKSSKSSNEKLKVGRFKGSIQLYRFPLPKLDGFEFISNNEPVKIFVRCYIVRAFDVKPKDVGGKADLYPILKLGKHRISDRDNCIPNQLNPIFGRLYEFHATLPFQSTLTVGLKDKDLIGSDDLIGITKIDLEDRFFSFSRKTCGLPKIYEIAGVNAWRDSAKPSQILNSLCKELKLPAPIITKNYVKIGKITFPLRSPLTNEENKNSVPITNEEQLCLGVLNSWEEAFGYKLAEEHIETRSLYDPANPGMCQGKLEMWVDLFPMDRPIPPPINITPRKPKKYELRVIIWNTSDVILDDDNMITGEKMSDIFVKGWLADTNSSQSTDVHYRSLTGEGNFNWRFIFPFEYLPAEDRIVVTRKGSLFSVDTTEIKLPPNLTLQIWDADNFSGDDFLGSIVFDLNNIPRGAKTAKSCTLDLLHDGSENKRVSLFKMRRLRGWWPAYTRTETGETTLAGKVDAEFHLLTQEEAEKSPAGLGRKDPDPLDPPNRPETSFLWFTSPFKTFKYIIWSKNKWRILKLLLLILLIYFIIMFVYSVPGYTVKKIMGA</sequence>
<accession>A0A3S3P3N4</accession>
<dbReference type="InterPro" id="IPR000008">
    <property type="entry name" value="C2_dom"/>
</dbReference>
<comment type="caution">
    <text evidence="13">The sequence shown here is derived from an EMBL/GenBank/DDBJ whole genome shotgun (WGS) entry which is preliminary data.</text>
</comment>
<evidence type="ECO:0000313" key="12">
    <source>
        <dbReference type="EMBL" id="RWS11387.1"/>
    </source>
</evidence>
<dbReference type="CDD" id="cd04018">
    <property type="entry name" value="C2C_Ferlin"/>
    <property type="match status" value="1"/>
</dbReference>